<accession>X1UPY5</accession>
<dbReference type="SUPFAM" id="SSF48452">
    <property type="entry name" value="TPR-like"/>
    <property type="match status" value="1"/>
</dbReference>
<protein>
    <submittedName>
        <fullName evidence="1">Uncharacterized protein</fullName>
    </submittedName>
</protein>
<reference evidence="1" key="1">
    <citation type="journal article" date="2014" name="Front. Microbiol.">
        <title>High frequency of phylogenetically diverse reductive dehalogenase-homologous genes in deep subseafloor sedimentary metagenomes.</title>
        <authorList>
            <person name="Kawai M."/>
            <person name="Futagami T."/>
            <person name="Toyoda A."/>
            <person name="Takaki Y."/>
            <person name="Nishi S."/>
            <person name="Hori S."/>
            <person name="Arai W."/>
            <person name="Tsubouchi T."/>
            <person name="Morono Y."/>
            <person name="Uchiyama I."/>
            <person name="Ito T."/>
            <person name="Fujiyama A."/>
            <person name="Inagaki F."/>
            <person name="Takami H."/>
        </authorList>
    </citation>
    <scope>NUCLEOTIDE SEQUENCE</scope>
    <source>
        <strain evidence="1">Expedition CK06-06</strain>
    </source>
</reference>
<feature type="non-terminal residue" evidence="1">
    <location>
        <position position="245"/>
    </location>
</feature>
<dbReference type="EMBL" id="BARW01018053">
    <property type="protein sequence ID" value="GAI94424.1"/>
    <property type="molecule type" value="Genomic_DNA"/>
</dbReference>
<comment type="caution">
    <text evidence="1">The sequence shown here is derived from an EMBL/GenBank/DDBJ whole genome shotgun (WGS) entry which is preliminary data.</text>
</comment>
<sequence>MDPAVGLSFQNHLNKLGVIEKKKLQHIVEKYLGDLYLIINKKDLAKKYYENAISLKANYLDALDSMGWFNYFYLESPDFEKMEYFFRKMIEVDPFDYRGFHGLGYALYIQAIKESDHQNRKGLIGEAADTSYEASMLQTYRINIVIDFGEISRSVYPSYSINCHEFCLDILNDPVLCQIKANQENYGYELLTSQGTLIVQGENQWRTLTNYQLALDYLALHRQGIKPKENKEKHDNLLKKTQEKA</sequence>
<gene>
    <name evidence="1" type="ORF">S12H4_30998</name>
</gene>
<name>X1UPY5_9ZZZZ</name>
<dbReference type="Gene3D" id="1.25.40.10">
    <property type="entry name" value="Tetratricopeptide repeat domain"/>
    <property type="match status" value="1"/>
</dbReference>
<proteinExistence type="predicted"/>
<dbReference type="AlphaFoldDB" id="X1UPY5"/>
<evidence type="ECO:0000313" key="1">
    <source>
        <dbReference type="EMBL" id="GAI94424.1"/>
    </source>
</evidence>
<dbReference type="InterPro" id="IPR011990">
    <property type="entry name" value="TPR-like_helical_dom_sf"/>
</dbReference>
<organism evidence="1">
    <name type="scientific">marine sediment metagenome</name>
    <dbReference type="NCBI Taxonomy" id="412755"/>
    <lineage>
        <taxon>unclassified sequences</taxon>
        <taxon>metagenomes</taxon>
        <taxon>ecological metagenomes</taxon>
    </lineage>
</organism>